<protein>
    <submittedName>
        <fullName evidence="1">Uncharacterized protein</fullName>
    </submittedName>
</protein>
<keyword evidence="2" id="KW-1185">Reference proteome</keyword>
<reference evidence="1 2" key="1">
    <citation type="submission" date="2021-06" db="EMBL/GenBank/DDBJ databases">
        <authorList>
            <person name="Palmer J.M."/>
        </authorList>
    </citation>
    <scope>NUCLEOTIDE SEQUENCE [LARGE SCALE GENOMIC DNA]</scope>
    <source>
        <strain evidence="1 2">AS_MEX2019</strain>
        <tissue evidence="1">Muscle</tissue>
    </source>
</reference>
<organism evidence="1 2">
    <name type="scientific">Ameca splendens</name>
    <dbReference type="NCBI Taxonomy" id="208324"/>
    <lineage>
        <taxon>Eukaryota</taxon>
        <taxon>Metazoa</taxon>
        <taxon>Chordata</taxon>
        <taxon>Craniata</taxon>
        <taxon>Vertebrata</taxon>
        <taxon>Euteleostomi</taxon>
        <taxon>Actinopterygii</taxon>
        <taxon>Neopterygii</taxon>
        <taxon>Teleostei</taxon>
        <taxon>Neoteleostei</taxon>
        <taxon>Acanthomorphata</taxon>
        <taxon>Ovalentaria</taxon>
        <taxon>Atherinomorphae</taxon>
        <taxon>Cyprinodontiformes</taxon>
        <taxon>Goodeidae</taxon>
        <taxon>Ameca</taxon>
    </lineage>
</organism>
<dbReference type="Proteomes" id="UP001469553">
    <property type="component" value="Unassembled WGS sequence"/>
</dbReference>
<name>A0ABV0ZQC3_9TELE</name>
<sequence length="107" mass="12462">MNLHSDKRWISLSTDVLRNTWSLTFLKLEIMENLWRTLLTLPPLTILNNTVDHLRFLGTPPFSKPELVFLPSCQRHGVLFAKTSCHRDSFFPQTVSLVYTMNMSQPE</sequence>
<comment type="caution">
    <text evidence="1">The sequence shown here is derived from an EMBL/GenBank/DDBJ whole genome shotgun (WGS) entry which is preliminary data.</text>
</comment>
<evidence type="ECO:0000313" key="1">
    <source>
        <dbReference type="EMBL" id="MEQ2308130.1"/>
    </source>
</evidence>
<evidence type="ECO:0000313" key="2">
    <source>
        <dbReference type="Proteomes" id="UP001469553"/>
    </source>
</evidence>
<gene>
    <name evidence="1" type="ORF">AMECASPLE_024985</name>
</gene>
<proteinExistence type="predicted"/>
<dbReference type="EMBL" id="JAHRIP010068259">
    <property type="protein sequence ID" value="MEQ2308130.1"/>
    <property type="molecule type" value="Genomic_DNA"/>
</dbReference>
<accession>A0ABV0ZQC3</accession>